<feature type="compositionally biased region" description="Polar residues" evidence="1">
    <location>
        <begin position="325"/>
        <end position="338"/>
    </location>
</feature>
<dbReference type="Proteomes" id="UP000693970">
    <property type="component" value="Unassembled WGS sequence"/>
</dbReference>
<keyword evidence="3" id="KW-1185">Reference proteome</keyword>
<evidence type="ECO:0000256" key="1">
    <source>
        <dbReference type="SAM" id="MobiDB-lite"/>
    </source>
</evidence>
<feature type="compositionally biased region" description="Polar residues" evidence="1">
    <location>
        <begin position="466"/>
        <end position="479"/>
    </location>
</feature>
<feature type="region of interest" description="Disordered" evidence="1">
    <location>
        <begin position="861"/>
        <end position="914"/>
    </location>
</feature>
<feature type="compositionally biased region" description="Pro residues" evidence="1">
    <location>
        <begin position="166"/>
        <end position="177"/>
    </location>
</feature>
<feature type="region of interest" description="Disordered" evidence="1">
    <location>
        <begin position="112"/>
        <end position="655"/>
    </location>
</feature>
<protein>
    <submittedName>
        <fullName evidence="2">Peptidase M23 family protein</fullName>
    </submittedName>
</protein>
<proteinExistence type="predicted"/>
<feature type="compositionally biased region" description="Low complexity" evidence="1">
    <location>
        <begin position="382"/>
        <end position="395"/>
    </location>
</feature>
<feature type="compositionally biased region" description="Low complexity" evidence="1">
    <location>
        <begin position="488"/>
        <end position="510"/>
    </location>
</feature>
<dbReference type="EMBL" id="JAGRRH010000001">
    <property type="protein sequence ID" value="KAG7374700.1"/>
    <property type="molecule type" value="Genomic_DNA"/>
</dbReference>
<comment type="caution">
    <text evidence="2">The sequence shown here is derived from an EMBL/GenBank/DDBJ whole genome shotgun (WGS) entry which is preliminary data.</text>
</comment>
<feature type="compositionally biased region" description="Polar residues" evidence="1">
    <location>
        <begin position="545"/>
        <end position="560"/>
    </location>
</feature>
<feature type="compositionally biased region" description="Polar residues" evidence="1">
    <location>
        <begin position="119"/>
        <end position="150"/>
    </location>
</feature>
<dbReference type="AlphaFoldDB" id="A0A9K3M7I3"/>
<feature type="compositionally biased region" description="Low complexity" evidence="1">
    <location>
        <begin position="60"/>
        <end position="83"/>
    </location>
</feature>
<feature type="compositionally biased region" description="Polar residues" evidence="1">
    <location>
        <begin position="248"/>
        <end position="285"/>
    </location>
</feature>
<feature type="compositionally biased region" description="Polar residues" evidence="1">
    <location>
        <begin position="429"/>
        <end position="444"/>
    </location>
</feature>
<feature type="compositionally biased region" description="Polar residues" evidence="1">
    <location>
        <begin position="183"/>
        <end position="217"/>
    </location>
</feature>
<sequence>MGSTKKSVENLNRGTMRSLQEDNPSQQPSGSPGSMPIVKGSSAPNDERSNVFSVSPNTLPSPESSRLPSSSSAESTTPFYNPSLQLSSLKSLSHRPSVISSSQSILSSGLYSIPRSQPVLPSTPTGIRTARPTSETDPTSVQPSQRTSAAPSRKPIIVLSVVNTPGPMPPVTVPFPDPVGHTSGAQSPVSADPPMSSQTKTVEETSQQDLNNQFRQDTPSEAPTPETPPPRTTAPTTQDGDASEEPSESPTNPTDATSRPSRSDFTQAPSRNPEQTSSPTTNDTASPSTSQPSVVETTPSPTTEQTTQRPVDDTTEPPSGLDTDSPGNEPTMDPTSAPVNEPTEAPFSRETVVPTEEPTVAPTGDPIIAPVNEPTETPSSRETVVPTEVPTTAPTGDPTSAPVNEPTDAPFIRETVVPTEEPTAAPTWDPTSAPHSPGTPTSAPVNEPTEEPFSRETAAPGKEPTTEPTEAPSSRQTLLPITDPTYEPSSLQPTSSSTPTPSIITRSPATALTPTVRPVDFRPTIPPFSRPSSRPRLPPAPTLVPNASSPSVPATTQPSRDPTVVVHPTVPFIIRPTRGPTSPGEVPPFARPTVSGPTMGINEMTAATRIPSYNGPPIKQPTRPPSLQSRPTSSPLSSPPPTRPQIPTGFSPLFPPTVAPIPTPFSVLPAPAPASNSNAPVIDSSPTFSPTKSPKPPTPLQTSEDETLQVSDACLNETSGLLEIKSLSSKLQIQRELAASNSNCASDTENRQRCTVDYTSLPGDPNAQIRDECGRLNAQYVEISYGAKCVSSLDGNTTGLHFGSNSGSCMVLSCMDNESIPLFRFLLGQDFDDRIESTELPQECVVRTVWVVTPQMSSENIATPSAHSLPKNHSPRIGDFLPQSGSQQLTKPRKHTRQQAPQMPPDILERSAPIPGVETPKDASFIEYGIEIIRRRIHVPPSSTVRAEPVDAFVAITRLLLQDGTTTIDPLFYPSSIRYQALFFLFFLKPSSPQTPYP</sequence>
<feature type="compositionally biased region" description="Low complexity" evidence="1">
    <location>
        <begin position="24"/>
        <end position="36"/>
    </location>
</feature>
<feature type="compositionally biased region" description="Polar residues" evidence="1">
    <location>
        <begin position="1"/>
        <end position="23"/>
    </location>
</feature>
<name>A0A9K3M7I3_9STRA</name>
<gene>
    <name evidence="2" type="ORF">IV203_013795</name>
</gene>
<reference evidence="2" key="2">
    <citation type="submission" date="2021-04" db="EMBL/GenBank/DDBJ databases">
        <authorList>
            <person name="Podell S."/>
        </authorList>
    </citation>
    <scope>NUCLEOTIDE SEQUENCE</scope>
    <source>
        <strain evidence="2">Hildebrandi</strain>
    </source>
</reference>
<evidence type="ECO:0000313" key="3">
    <source>
        <dbReference type="Proteomes" id="UP000693970"/>
    </source>
</evidence>
<feature type="compositionally biased region" description="Low complexity" evidence="1">
    <location>
        <begin position="286"/>
        <end position="307"/>
    </location>
</feature>
<feature type="region of interest" description="Disordered" evidence="1">
    <location>
        <begin position="1"/>
        <end position="83"/>
    </location>
</feature>
<feature type="region of interest" description="Disordered" evidence="1">
    <location>
        <begin position="673"/>
        <end position="704"/>
    </location>
</feature>
<dbReference type="OrthoDB" id="6153212at2759"/>
<feature type="compositionally biased region" description="Low complexity" evidence="1">
    <location>
        <begin position="625"/>
        <end position="636"/>
    </location>
</feature>
<evidence type="ECO:0000313" key="2">
    <source>
        <dbReference type="EMBL" id="KAG7374700.1"/>
    </source>
</evidence>
<reference evidence="2" key="1">
    <citation type="journal article" date="2021" name="Sci. Rep.">
        <title>Diploid genomic architecture of Nitzschia inconspicua, an elite biomass production diatom.</title>
        <authorList>
            <person name="Oliver A."/>
            <person name="Podell S."/>
            <person name="Pinowska A."/>
            <person name="Traller J.C."/>
            <person name="Smith S.R."/>
            <person name="McClure R."/>
            <person name="Beliaev A."/>
            <person name="Bohutskyi P."/>
            <person name="Hill E.A."/>
            <person name="Rabines A."/>
            <person name="Zheng H."/>
            <person name="Allen L.Z."/>
            <person name="Kuo A."/>
            <person name="Grigoriev I.V."/>
            <person name="Allen A.E."/>
            <person name="Hazlebeck D."/>
            <person name="Allen E.E."/>
        </authorList>
    </citation>
    <scope>NUCLEOTIDE SEQUENCE</scope>
    <source>
        <strain evidence="2">Hildebrandi</strain>
    </source>
</reference>
<organism evidence="2 3">
    <name type="scientific">Nitzschia inconspicua</name>
    <dbReference type="NCBI Taxonomy" id="303405"/>
    <lineage>
        <taxon>Eukaryota</taxon>
        <taxon>Sar</taxon>
        <taxon>Stramenopiles</taxon>
        <taxon>Ochrophyta</taxon>
        <taxon>Bacillariophyta</taxon>
        <taxon>Bacillariophyceae</taxon>
        <taxon>Bacillariophycidae</taxon>
        <taxon>Bacillariales</taxon>
        <taxon>Bacillariaceae</taxon>
        <taxon>Nitzschia</taxon>
    </lineage>
</organism>
<accession>A0A9K3M7I3</accession>
<feature type="compositionally biased region" description="Low complexity" evidence="1">
    <location>
        <begin position="673"/>
        <end position="692"/>
    </location>
</feature>